<dbReference type="SUPFAM" id="SSF90123">
    <property type="entry name" value="ABC transporter transmembrane region"/>
    <property type="match status" value="1"/>
</dbReference>
<dbReference type="FunFam" id="3.40.50.300:FF:000482">
    <property type="entry name" value="Multidrug resistance-associated protein member 4"/>
    <property type="match status" value="1"/>
</dbReference>
<evidence type="ECO:0000256" key="10">
    <source>
        <dbReference type="SAM" id="Phobius"/>
    </source>
</evidence>
<dbReference type="Gene3D" id="3.40.50.300">
    <property type="entry name" value="P-loop containing nucleotide triphosphate hydrolases"/>
    <property type="match status" value="2"/>
</dbReference>
<keyword evidence="8 10" id="KW-0472">Membrane</keyword>
<keyword evidence="7 10" id="KW-1133">Transmembrane helix</keyword>
<dbReference type="GO" id="GO:0016887">
    <property type="term" value="F:ATP hydrolysis activity"/>
    <property type="evidence" value="ECO:0007669"/>
    <property type="project" value="InterPro"/>
</dbReference>
<dbReference type="InterPro" id="IPR036640">
    <property type="entry name" value="ABC1_TM_sf"/>
</dbReference>
<dbReference type="InterPro" id="IPR003439">
    <property type="entry name" value="ABC_transporter-like_ATP-bd"/>
</dbReference>
<dbReference type="GO" id="GO:0140359">
    <property type="term" value="F:ABC-type transporter activity"/>
    <property type="evidence" value="ECO:0007669"/>
    <property type="project" value="InterPro"/>
</dbReference>
<feature type="transmembrane region" description="Helical" evidence="10">
    <location>
        <begin position="498"/>
        <end position="525"/>
    </location>
</feature>
<evidence type="ECO:0000256" key="5">
    <source>
        <dbReference type="ARBA" id="ARBA00022741"/>
    </source>
</evidence>
<dbReference type="PROSITE" id="PS50929">
    <property type="entry name" value="ABC_TM1F"/>
    <property type="match status" value="1"/>
</dbReference>
<comment type="similarity">
    <text evidence="2">Belongs to the ABC transporter superfamily. ABCC family. Conjugate transporter (TC 3.A.1.208) subfamily.</text>
</comment>
<protein>
    <recommendedName>
        <fullName evidence="15">Multidrug resistance-associated protein lethal(2)03659</fullName>
    </recommendedName>
</protein>
<keyword evidence="4 10" id="KW-0812">Transmembrane</keyword>
<dbReference type="FunFam" id="3.40.50.300:FF:000163">
    <property type="entry name" value="Multidrug resistance-associated protein member 4"/>
    <property type="match status" value="1"/>
</dbReference>
<sequence length="946" mass="104421">MKFRPSLNVHSELRSDDTLLQFNDVNAKWNLGKSEETLRNINVRVSRGQLLAVIGPVGAGKSSLLQSVLGELATTAGRLDVRGKVSYACQEPWLFSGSVRQNITFGAPLDRKRYDEVVKACALLPDFAQLPFGDLTIVGERGSSLSGGQRARVNLARAVYREADIYLLDDPLSAVDTHVGKHLFEDCIVKFLAGKTRVLVTHQVQYLSEVSHIAILENGEIKAQGTFKELVNSDTDFAKILHLEEEDEEGDENGEFESADNKFSRIRRRLSRQMSAQRLKNIPFQSSASLASRGSRGSRRSRASSIQSIRSIRSIEEEQEVKEKDAPRVEHIEATSRGKVKGSMLFAYLLSGANVLGVAVTAAMFLAAQAAGSGVDYFVGFWTNQEELRTLGAVNGSETSDGRQPLTTTTNFVYIYSAIIGFLLLVTLVRTVAYFWICSRCSQALHDLMFSNVIRATMLFFNTNPSGRILNRFSKDLGSIDEALPKTLLDAVQCVLYYFGYIFVAVSVNWILIVPVVILLVVFYLTRIIYLSSAKNIKRLEGMTRSPIFTHLNATIQGLSTIRAFSAQNLVKAEFDNHQNLNTGAYHMIIFTVVSFGNILDLLSAGFIAVVIFSFVVLEQSASGGDVGLAITQCLAMTAVVQAAIRQSAEVASLLLGVERVLEYANLPSEDDTHKSKGVVPNRDWPSEGCLVLKDVWLRYSPVGPPVLKGLNFTIKSTEKVGIVGRTGAGKSSLISALFRLAYMEGVVELDGVDTASMQLELLRSRISIIPQDPVLFSGTLRRNLDPFEEYRDDQLWAVLEDVELRDVAAGAEGLQMRVADAGSNYSVGQRQLICLARAILRGNKLLMLDEATANVDPQTDALIQKTIRSKFAHCTVLTVAHRLNTIMDSDRVLVMDDGRAAEFDHPHLLIQKRGIFYSLVQQTGQQMADSLARIAREVYIHPDVM</sequence>
<dbReference type="InterPro" id="IPR050173">
    <property type="entry name" value="ABC_transporter_C-like"/>
</dbReference>
<dbReference type="Proteomes" id="UP001075354">
    <property type="component" value="Chromosome 8"/>
</dbReference>
<evidence type="ECO:0000256" key="9">
    <source>
        <dbReference type="SAM" id="MobiDB-lite"/>
    </source>
</evidence>
<dbReference type="SMART" id="SM00382">
    <property type="entry name" value="AAA"/>
    <property type="match status" value="2"/>
</dbReference>
<reference evidence="13" key="1">
    <citation type="submission" date="2022-12" db="EMBL/GenBank/DDBJ databases">
        <title>Chromosome-level genome assembly of the bean flower thrips Megalurothrips usitatus.</title>
        <authorList>
            <person name="Ma L."/>
            <person name="Liu Q."/>
            <person name="Li H."/>
            <person name="Cai W."/>
        </authorList>
    </citation>
    <scope>NUCLEOTIDE SEQUENCE</scope>
    <source>
        <strain evidence="13">Cailab_2022a</strain>
    </source>
</reference>
<keyword evidence="3" id="KW-0813">Transport</keyword>
<accession>A0AAV7XJ41</accession>
<proteinExistence type="inferred from homology"/>
<gene>
    <name evidence="13" type="ORF">ONE63_010311</name>
</gene>
<dbReference type="EMBL" id="JAPTSV010000008">
    <property type="protein sequence ID" value="KAJ1525502.1"/>
    <property type="molecule type" value="Genomic_DNA"/>
</dbReference>
<dbReference type="GO" id="GO:0016020">
    <property type="term" value="C:membrane"/>
    <property type="evidence" value="ECO:0007669"/>
    <property type="project" value="UniProtKB-SubCell"/>
</dbReference>
<dbReference type="InterPro" id="IPR017871">
    <property type="entry name" value="ABC_transporter-like_CS"/>
</dbReference>
<evidence type="ECO:0000259" key="11">
    <source>
        <dbReference type="PROSITE" id="PS50893"/>
    </source>
</evidence>
<evidence type="ECO:0000313" key="14">
    <source>
        <dbReference type="Proteomes" id="UP001075354"/>
    </source>
</evidence>
<dbReference type="FunFam" id="1.20.1560.10:FF:000014">
    <property type="entry name" value="Multidrug resistance-associated protein member 4"/>
    <property type="match status" value="1"/>
</dbReference>
<dbReference type="PROSITE" id="PS50893">
    <property type="entry name" value="ABC_TRANSPORTER_2"/>
    <property type="match status" value="2"/>
</dbReference>
<dbReference type="PROSITE" id="PS00211">
    <property type="entry name" value="ABC_TRANSPORTER_1"/>
    <property type="match status" value="2"/>
</dbReference>
<feature type="domain" description="ABC transporter" evidence="11">
    <location>
        <begin position="691"/>
        <end position="923"/>
    </location>
</feature>
<keyword evidence="14" id="KW-1185">Reference proteome</keyword>
<feature type="transmembrane region" description="Helical" evidence="10">
    <location>
        <begin position="413"/>
        <end position="437"/>
    </location>
</feature>
<evidence type="ECO:0000256" key="2">
    <source>
        <dbReference type="ARBA" id="ARBA00009726"/>
    </source>
</evidence>
<dbReference type="PANTHER" id="PTHR24223">
    <property type="entry name" value="ATP-BINDING CASSETTE SUB-FAMILY C"/>
    <property type="match status" value="1"/>
</dbReference>
<feature type="domain" description="ABC transmembrane type-1" evidence="12">
    <location>
        <begin position="355"/>
        <end position="653"/>
    </location>
</feature>
<dbReference type="Pfam" id="PF00005">
    <property type="entry name" value="ABC_tran"/>
    <property type="match status" value="2"/>
</dbReference>
<evidence type="ECO:0000256" key="1">
    <source>
        <dbReference type="ARBA" id="ARBA00004141"/>
    </source>
</evidence>
<evidence type="ECO:0000259" key="12">
    <source>
        <dbReference type="PROSITE" id="PS50929"/>
    </source>
</evidence>
<feature type="domain" description="ABC transporter" evidence="11">
    <location>
        <begin position="20"/>
        <end position="243"/>
    </location>
</feature>
<dbReference type="SUPFAM" id="SSF52540">
    <property type="entry name" value="P-loop containing nucleoside triphosphate hydrolases"/>
    <property type="match status" value="2"/>
</dbReference>
<feature type="transmembrane region" description="Helical" evidence="10">
    <location>
        <begin position="585"/>
        <end position="618"/>
    </location>
</feature>
<evidence type="ECO:0000256" key="3">
    <source>
        <dbReference type="ARBA" id="ARBA00022448"/>
    </source>
</evidence>
<evidence type="ECO:0000313" key="13">
    <source>
        <dbReference type="EMBL" id="KAJ1525502.1"/>
    </source>
</evidence>
<evidence type="ECO:0000256" key="6">
    <source>
        <dbReference type="ARBA" id="ARBA00022840"/>
    </source>
</evidence>
<dbReference type="InterPro" id="IPR011527">
    <property type="entry name" value="ABC1_TM_dom"/>
</dbReference>
<feature type="region of interest" description="Disordered" evidence="9">
    <location>
        <begin position="287"/>
        <end position="307"/>
    </location>
</feature>
<evidence type="ECO:0000256" key="4">
    <source>
        <dbReference type="ARBA" id="ARBA00022692"/>
    </source>
</evidence>
<dbReference type="CDD" id="cd03244">
    <property type="entry name" value="ABCC_MRP_domain2"/>
    <property type="match status" value="1"/>
</dbReference>
<dbReference type="CDD" id="cd03250">
    <property type="entry name" value="ABCC_MRP_domain1"/>
    <property type="match status" value="1"/>
</dbReference>
<dbReference type="Pfam" id="PF00664">
    <property type="entry name" value="ABC_membrane"/>
    <property type="match status" value="1"/>
</dbReference>
<dbReference type="PANTHER" id="PTHR24223:SF456">
    <property type="entry name" value="MULTIDRUG RESISTANCE-ASSOCIATED PROTEIN LETHAL(2)03659"/>
    <property type="match status" value="1"/>
</dbReference>
<name>A0AAV7XJ41_9NEOP</name>
<evidence type="ECO:0008006" key="15">
    <source>
        <dbReference type="Google" id="ProtNLM"/>
    </source>
</evidence>
<dbReference type="AlphaFoldDB" id="A0AAV7XJ41"/>
<evidence type="ECO:0000256" key="7">
    <source>
        <dbReference type="ARBA" id="ARBA00022989"/>
    </source>
</evidence>
<feature type="transmembrane region" description="Helical" evidence="10">
    <location>
        <begin position="345"/>
        <end position="368"/>
    </location>
</feature>
<keyword evidence="5" id="KW-0547">Nucleotide-binding</keyword>
<comment type="caution">
    <text evidence="13">The sequence shown here is derived from an EMBL/GenBank/DDBJ whole genome shotgun (WGS) entry which is preliminary data.</text>
</comment>
<evidence type="ECO:0000256" key="8">
    <source>
        <dbReference type="ARBA" id="ARBA00023136"/>
    </source>
</evidence>
<dbReference type="InterPro" id="IPR003593">
    <property type="entry name" value="AAA+_ATPase"/>
</dbReference>
<comment type="subcellular location">
    <subcellularLocation>
        <location evidence="1">Membrane</location>
        <topology evidence="1">Multi-pass membrane protein</topology>
    </subcellularLocation>
</comment>
<dbReference type="GO" id="GO:0005524">
    <property type="term" value="F:ATP binding"/>
    <property type="evidence" value="ECO:0007669"/>
    <property type="project" value="UniProtKB-KW"/>
</dbReference>
<organism evidence="13 14">
    <name type="scientific">Megalurothrips usitatus</name>
    <name type="common">bean blossom thrips</name>
    <dbReference type="NCBI Taxonomy" id="439358"/>
    <lineage>
        <taxon>Eukaryota</taxon>
        <taxon>Metazoa</taxon>
        <taxon>Ecdysozoa</taxon>
        <taxon>Arthropoda</taxon>
        <taxon>Hexapoda</taxon>
        <taxon>Insecta</taxon>
        <taxon>Pterygota</taxon>
        <taxon>Neoptera</taxon>
        <taxon>Paraneoptera</taxon>
        <taxon>Thysanoptera</taxon>
        <taxon>Terebrantia</taxon>
        <taxon>Thripoidea</taxon>
        <taxon>Thripidae</taxon>
        <taxon>Megalurothrips</taxon>
    </lineage>
</organism>
<keyword evidence="6" id="KW-0067">ATP-binding</keyword>
<dbReference type="InterPro" id="IPR027417">
    <property type="entry name" value="P-loop_NTPase"/>
</dbReference>
<dbReference type="Gene3D" id="1.20.1560.10">
    <property type="entry name" value="ABC transporter type 1, transmembrane domain"/>
    <property type="match status" value="1"/>
</dbReference>